<dbReference type="RefSeq" id="WP_274231733.1">
    <property type="nucleotide sequence ID" value="NZ_BAABHQ010000009.1"/>
</dbReference>
<evidence type="ECO:0000313" key="6">
    <source>
        <dbReference type="Proteomes" id="UP001500457"/>
    </source>
</evidence>
<dbReference type="Proteomes" id="UP001500457">
    <property type="component" value="Unassembled WGS sequence"/>
</dbReference>
<dbReference type="InterPro" id="IPR006016">
    <property type="entry name" value="UspA"/>
</dbReference>
<organism evidence="5 6">
    <name type="scientific">Actinomycetospora straminea</name>
    <dbReference type="NCBI Taxonomy" id="663607"/>
    <lineage>
        <taxon>Bacteria</taxon>
        <taxon>Bacillati</taxon>
        <taxon>Actinomycetota</taxon>
        <taxon>Actinomycetes</taxon>
        <taxon>Pseudonocardiales</taxon>
        <taxon>Pseudonocardiaceae</taxon>
        <taxon>Actinomycetospora</taxon>
    </lineage>
</organism>
<feature type="transmembrane region" description="Helical" evidence="3">
    <location>
        <begin position="6"/>
        <end position="27"/>
    </location>
</feature>
<evidence type="ECO:0000256" key="2">
    <source>
        <dbReference type="SAM" id="MobiDB-lite"/>
    </source>
</evidence>
<dbReference type="Gene3D" id="3.40.50.12370">
    <property type="match status" value="1"/>
</dbReference>
<keyword evidence="3" id="KW-0472">Membrane</keyword>
<accession>A0ABP9ELQ1</accession>
<comment type="caution">
    <text evidence="5">The sequence shown here is derived from an EMBL/GenBank/DDBJ whole genome shotgun (WGS) entry which is preliminary data.</text>
</comment>
<dbReference type="SUPFAM" id="SSF52402">
    <property type="entry name" value="Adenine nucleotide alpha hydrolases-like"/>
    <property type="match status" value="1"/>
</dbReference>
<dbReference type="PRINTS" id="PR01438">
    <property type="entry name" value="UNVRSLSTRESS"/>
</dbReference>
<keyword evidence="3" id="KW-1133">Transmembrane helix</keyword>
<evidence type="ECO:0000256" key="3">
    <source>
        <dbReference type="SAM" id="Phobius"/>
    </source>
</evidence>
<feature type="region of interest" description="Disordered" evidence="2">
    <location>
        <begin position="202"/>
        <end position="233"/>
    </location>
</feature>
<keyword evidence="6" id="KW-1185">Reference proteome</keyword>
<feature type="domain" description="UspA" evidence="4">
    <location>
        <begin position="76"/>
        <end position="200"/>
    </location>
</feature>
<dbReference type="InterPro" id="IPR006015">
    <property type="entry name" value="Universal_stress_UspA"/>
</dbReference>
<evidence type="ECO:0000313" key="5">
    <source>
        <dbReference type="EMBL" id="GAA4880426.1"/>
    </source>
</evidence>
<protein>
    <recommendedName>
        <fullName evidence="4">UspA domain-containing protein</fullName>
    </recommendedName>
</protein>
<proteinExistence type="inferred from homology"/>
<keyword evidence="3" id="KW-0812">Transmembrane</keyword>
<dbReference type="PANTHER" id="PTHR46268:SF6">
    <property type="entry name" value="UNIVERSAL STRESS PROTEIN UP12"/>
    <property type="match status" value="1"/>
</dbReference>
<dbReference type="PANTHER" id="PTHR46268">
    <property type="entry name" value="STRESS RESPONSE PROTEIN NHAX"/>
    <property type="match status" value="1"/>
</dbReference>
<evidence type="ECO:0000259" key="4">
    <source>
        <dbReference type="Pfam" id="PF00582"/>
    </source>
</evidence>
<comment type="similarity">
    <text evidence="1">Belongs to the universal stress protein A family.</text>
</comment>
<evidence type="ECO:0000256" key="1">
    <source>
        <dbReference type="ARBA" id="ARBA00008791"/>
    </source>
</evidence>
<dbReference type="Pfam" id="PF00582">
    <property type="entry name" value="Usp"/>
    <property type="match status" value="1"/>
</dbReference>
<dbReference type="EMBL" id="BAABHQ010000009">
    <property type="protein sequence ID" value="GAA4880426.1"/>
    <property type="molecule type" value="Genomic_DNA"/>
</dbReference>
<name>A0ABP9ELQ1_9PSEU</name>
<sequence>MTSSLFAAVVAVLWVASGVLAALVLLGRQGYRDLRWYLIGAVLGPLFVPIAAERADRSVRVVDLAHEHPRAVGAPVVVGVDGSPGSDRAVRLAARLFDPARVPVVLVTVLDPDAAGDADDGRRREARALLADRAGWFGAGAEQVVTEVVCGQPARGVETVATARGAALIVLGRHGAGGTPHLLGDVAHRVSRHAAIPVLLAERPDRRPDAGSGEVVGATDTAEGAATSGGGRR</sequence>
<feature type="transmembrane region" description="Helical" evidence="3">
    <location>
        <begin position="34"/>
        <end position="52"/>
    </location>
</feature>
<reference evidence="6" key="1">
    <citation type="journal article" date="2019" name="Int. J. Syst. Evol. Microbiol.">
        <title>The Global Catalogue of Microorganisms (GCM) 10K type strain sequencing project: providing services to taxonomists for standard genome sequencing and annotation.</title>
        <authorList>
            <consortium name="The Broad Institute Genomics Platform"/>
            <consortium name="The Broad Institute Genome Sequencing Center for Infectious Disease"/>
            <person name="Wu L."/>
            <person name="Ma J."/>
        </authorList>
    </citation>
    <scope>NUCLEOTIDE SEQUENCE [LARGE SCALE GENOMIC DNA]</scope>
    <source>
        <strain evidence="6">JCM 17983</strain>
    </source>
</reference>
<dbReference type="CDD" id="cd00293">
    <property type="entry name" value="USP-like"/>
    <property type="match status" value="1"/>
</dbReference>
<gene>
    <name evidence="5" type="ORF">GCM10023203_34240</name>
</gene>